<dbReference type="PANTHER" id="PTHR19317:SF0">
    <property type="entry name" value="PRENYLATED RAB ACCEPTOR PROTEIN 1"/>
    <property type="match status" value="1"/>
</dbReference>
<reference evidence="8" key="2">
    <citation type="submission" date="2025-09" db="UniProtKB">
        <authorList>
            <consortium name="Ensembl"/>
        </authorList>
    </citation>
    <scope>IDENTIFICATION</scope>
</reference>
<evidence type="ECO:0000256" key="6">
    <source>
        <dbReference type="ARBA" id="ARBA00023136"/>
    </source>
</evidence>
<dbReference type="OMA" id="AHGACRM"/>
<keyword evidence="4 7" id="KW-0812">Transmembrane</keyword>
<feature type="transmembrane region" description="Helical" evidence="7">
    <location>
        <begin position="122"/>
        <end position="146"/>
    </location>
</feature>
<evidence type="ECO:0000256" key="1">
    <source>
        <dbReference type="ARBA" id="ARBA00004141"/>
    </source>
</evidence>
<organism evidence="8 9">
    <name type="scientific">Eptatretus burgeri</name>
    <name type="common">Inshore hagfish</name>
    <dbReference type="NCBI Taxonomy" id="7764"/>
    <lineage>
        <taxon>Eukaryota</taxon>
        <taxon>Metazoa</taxon>
        <taxon>Chordata</taxon>
        <taxon>Craniata</taxon>
        <taxon>Vertebrata</taxon>
        <taxon>Cyclostomata</taxon>
        <taxon>Myxini</taxon>
        <taxon>Myxiniformes</taxon>
        <taxon>Myxinidae</taxon>
        <taxon>Eptatretinae</taxon>
        <taxon>Eptatretus</taxon>
    </lineage>
</organism>
<keyword evidence="6 7" id="KW-0472">Membrane</keyword>
<protein>
    <recommendedName>
        <fullName evidence="7">PRA1 family protein</fullName>
    </recommendedName>
</protein>
<evidence type="ECO:0000256" key="3">
    <source>
        <dbReference type="ARBA" id="ARBA00006483"/>
    </source>
</evidence>
<comment type="similarity">
    <text evidence="3 7">Belongs to the PRA1 family.</text>
</comment>
<dbReference type="InterPro" id="IPR004895">
    <property type="entry name" value="Prenylated_rab_accept_PRA1"/>
</dbReference>
<dbReference type="AlphaFoldDB" id="A0A8C4N8S8"/>
<dbReference type="GO" id="GO:0016020">
    <property type="term" value="C:membrane"/>
    <property type="evidence" value="ECO:0007669"/>
    <property type="project" value="UniProtKB-SubCell"/>
</dbReference>
<dbReference type="GeneTree" id="ENSGT00390000010549"/>
<evidence type="ECO:0000256" key="7">
    <source>
        <dbReference type="RuleBase" id="RU363107"/>
    </source>
</evidence>
<reference evidence="8" key="1">
    <citation type="submission" date="2025-08" db="UniProtKB">
        <authorList>
            <consortium name="Ensembl"/>
        </authorList>
    </citation>
    <scope>IDENTIFICATION</scope>
</reference>
<dbReference type="Ensembl" id="ENSEBUT00000004550.1">
    <property type="protein sequence ID" value="ENSEBUP00000004132.1"/>
    <property type="gene ID" value="ENSEBUG00000002943.1"/>
</dbReference>
<keyword evidence="9" id="KW-1185">Reference proteome</keyword>
<dbReference type="PANTHER" id="PTHR19317">
    <property type="entry name" value="PRENYLATED RAB ACCEPTOR 1-RELATED"/>
    <property type="match status" value="1"/>
</dbReference>
<sequence>MTTQGDTKASVSRLAMSVARAREWLSQRRAGVRPWATFVDQRRFARPGDFGVWCRRLVANFEHFQSNYVFIFLGLLVYCVLTSPLLLLALAVLLASCYLISLRAAGQHLTVFGRELTVAQQYGAAAATSFPLFWLAGAGSAVFWVLGMTSRTFGFALNTSMCRDFILAEGVISAFRSHRVRNWSSCFLARD</sequence>
<comment type="subcellular location">
    <subcellularLocation>
        <location evidence="2">Cytoplasmic vesicle</location>
        <location evidence="2">Secretory vesicle</location>
        <location evidence="2">Synaptic vesicle</location>
    </subcellularLocation>
    <subcellularLocation>
        <location evidence="1 7">Membrane</location>
        <topology evidence="1 7">Multi-pass membrane protein</topology>
    </subcellularLocation>
</comment>
<dbReference type="GO" id="GO:0008021">
    <property type="term" value="C:synaptic vesicle"/>
    <property type="evidence" value="ECO:0007669"/>
    <property type="project" value="UniProtKB-SubCell"/>
</dbReference>
<dbReference type="Proteomes" id="UP000694388">
    <property type="component" value="Unplaced"/>
</dbReference>
<accession>A0A8C4N8S8</accession>
<evidence type="ECO:0000256" key="4">
    <source>
        <dbReference type="ARBA" id="ARBA00022692"/>
    </source>
</evidence>
<evidence type="ECO:0000256" key="2">
    <source>
        <dbReference type="ARBA" id="ARBA00004234"/>
    </source>
</evidence>
<proteinExistence type="inferred from homology"/>
<evidence type="ECO:0000313" key="8">
    <source>
        <dbReference type="Ensembl" id="ENSEBUP00000004132.1"/>
    </source>
</evidence>
<keyword evidence="5 7" id="KW-1133">Transmembrane helix</keyword>
<feature type="transmembrane region" description="Helical" evidence="7">
    <location>
        <begin position="68"/>
        <end position="101"/>
    </location>
</feature>
<evidence type="ECO:0000256" key="5">
    <source>
        <dbReference type="ARBA" id="ARBA00022989"/>
    </source>
</evidence>
<name>A0A8C4N8S8_EPTBU</name>
<evidence type="ECO:0000313" key="9">
    <source>
        <dbReference type="Proteomes" id="UP000694388"/>
    </source>
</evidence>
<dbReference type="Pfam" id="PF03208">
    <property type="entry name" value="PRA1"/>
    <property type="match status" value="1"/>
</dbReference>
<dbReference type="GO" id="GO:0005794">
    <property type="term" value="C:Golgi apparatus"/>
    <property type="evidence" value="ECO:0007669"/>
    <property type="project" value="TreeGrafter"/>
</dbReference>